<sequence length="527" mass="56791">MSFSPVPGAGTLVRVEEVRQRLNQCGLQGEKVTRKTARKYVPPTATASRTVADMARRLGSVGPEGREPHAKGVYKGEEKLVTGEVYSTFSIHTRNIHKRFNWQASTNGEDDTTTPTTSTTEPASSMPQDVCQSSSFVNREIRSRNSSISHELSPIMLKIASAPTPHKYPTNCVINPAPISCVAPNNASLSNGSGSSTSQTQHDAVRPSPKEKCTAKAKIVMDGESNHIKDSDKSPQISADKVSDSKMKDASPQNEENKSFGLKNVNLFSKFKISPFLNKKSPTEEKLTAVNVSGTLATKETVPKQTLKSTGTTASKSGPCNTKISLDNTHLKPVPNGNICDLKPTEQPAPSDKKITQTKHALSGGRINIQELINSPKVLKKETGGAKNKPNSPKHGTFRKCNSLADNATINTSPNQLILGTNKVNGIKPQPNIPQLNNIKNNTHNISDNNSIVGAKDNKNVDNKVKSICDKAADKASDKEDNASVVSPVKEQHDTNDVSEDADGEASKSNATEEPMDYTGVVFYKAK</sequence>
<feature type="compositionally biased region" description="Basic and acidic residues" evidence="1">
    <location>
        <begin position="203"/>
        <end position="233"/>
    </location>
</feature>
<feature type="region of interest" description="Disordered" evidence="1">
    <location>
        <begin position="472"/>
        <end position="520"/>
    </location>
</feature>
<feature type="compositionally biased region" description="Polar residues" evidence="1">
    <location>
        <begin position="123"/>
        <end position="134"/>
    </location>
</feature>
<feature type="compositionally biased region" description="Low complexity" evidence="1">
    <location>
        <begin position="188"/>
        <end position="201"/>
    </location>
</feature>
<name>A0AAV4EJU8_9GAST</name>
<dbReference type="EMBL" id="BMAT01003691">
    <property type="protein sequence ID" value="GFR60761.1"/>
    <property type="molecule type" value="Genomic_DNA"/>
</dbReference>
<proteinExistence type="predicted"/>
<accession>A0AAV4EJU8</accession>
<evidence type="ECO:0000256" key="1">
    <source>
        <dbReference type="SAM" id="MobiDB-lite"/>
    </source>
</evidence>
<dbReference type="Proteomes" id="UP000762676">
    <property type="component" value="Unassembled WGS sequence"/>
</dbReference>
<organism evidence="2 3">
    <name type="scientific">Elysia marginata</name>
    <dbReference type="NCBI Taxonomy" id="1093978"/>
    <lineage>
        <taxon>Eukaryota</taxon>
        <taxon>Metazoa</taxon>
        <taxon>Spiralia</taxon>
        <taxon>Lophotrochozoa</taxon>
        <taxon>Mollusca</taxon>
        <taxon>Gastropoda</taxon>
        <taxon>Heterobranchia</taxon>
        <taxon>Euthyneura</taxon>
        <taxon>Panpulmonata</taxon>
        <taxon>Sacoglossa</taxon>
        <taxon>Placobranchoidea</taxon>
        <taxon>Plakobranchidae</taxon>
        <taxon>Elysia</taxon>
    </lineage>
</organism>
<feature type="compositionally biased region" description="Low complexity" evidence="1">
    <location>
        <begin position="113"/>
        <end position="122"/>
    </location>
</feature>
<feature type="compositionally biased region" description="Basic and acidic residues" evidence="1">
    <location>
        <begin position="472"/>
        <end position="482"/>
    </location>
</feature>
<feature type="region of interest" description="Disordered" evidence="1">
    <location>
        <begin position="102"/>
        <end position="134"/>
    </location>
</feature>
<comment type="caution">
    <text evidence="2">The sequence shown here is derived from an EMBL/GenBank/DDBJ whole genome shotgun (WGS) entry which is preliminary data.</text>
</comment>
<reference evidence="2 3" key="1">
    <citation type="journal article" date="2021" name="Elife">
        <title>Chloroplast acquisition without the gene transfer in kleptoplastic sea slugs, Plakobranchus ocellatus.</title>
        <authorList>
            <person name="Maeda T."/>
            <person name="Takahashi S."/>
            <person name="Yoshida T."/>
            <person name="Shimamura S."/>
            <person name="Takaki Y."/>
            <person name="Nagai Y."/>
            <person name="Toyoda A."/>
            <person name="Suzuki Y."/>
            <person name="Arimoto A."/>
            <person name="Ishii H."/>
            <person name="Satoh N."/>
            <person name="Nishiyama T."/>
            <person name="Hasebe M."/>
            <person name="Maruyama T."/>
            <person name="Minagawa J."/>
            <person name="Obokata J."/>
            <person name="Shigenobu S."/>
        </authorList>
    </citation>
    <scope>NUCLEOTIDE SEQUENCE [LARGE SCALE GENOMIC DNA]</scope>
</reference>
<evidence type="ECO:0000313" key="3">
    <source>
        <dbReference type="Proteomes" id="UP000762676"/>
    </source>
</evidence>
<keyword evidence="3" id="KW-1185">Reference proteome</keyword>
<protein>
    <recommendedName>
        <fullName evidence="4">LEM domain-containing protein</fullName>
    </recommendedName>
</protein>
<feature type="region of interest" description="Disordered" evidence="1">
    <location>
        <begin position="188"/>
        <end position="258"/>
    </location>
</feature>
<evidence type="ECO:0008006" key="4">
    <source>
        <dbReference type="Google" id="ProtNLM"/>
    </source>
</evidence>
<gene>
    <name evidence="2" type="ORF">ElyMa_001830800</name>
</gene>
<dbReference type="AlphaFoldDB" id="A0AAV4EJU8"/>
<evidence type="ECO:0000313" key="2">
    <source>
        <dbReference type="EMBL" id="GFR60761.1"/>
    </source>
</evidence>